<dbReference type="Pfam" id="PF22199">
    <property type="entry name" value="FKBP26_IF"/>
    <property type="match status" value="1"/>
</dbReference>
<reference evidence="8 9" key="1">
    <citation type="submission" date="2017-11" db="EMBL/GenBank/DDBJ databases">
        <title>Isolation and Characterization of Methanofollis Species from Methane Seep Offshore SW Taiwan.</title>
        <authorList>
            <person name="Teng N.-H."/>
            <person name="Lai M.-C."/>
            <person name="Chen S.-C."/>
        </authorList>
    </citation>
    <scope>NUCLEOTIDE SEQUENCE [LARGE SCALE GENOMIC DNA]</scope>
    <source>
        <strain evidence="8 9">FWC-SCC2</strain>
    </source>
</reference>
<dbReference type="InterPro" id="IPR048261">
    <property type="entry name" value="SlpA/SlyD-like_ins_sf"/>
</dbReference>
<protein>
    <recommendedName>
        <fullName evidence="6">Peptidyl-prolyl cis-trans isomerase</fullName>
        <ecNumber evidence="6">5.2.1.8</ecNumber>
    </recommendedName>
</protein>
<organism evidence="8 9">
    <name type="scientific">Methanofollis fontis</name>
    <dbReference type="NCBI Taxonomy" id="2052832"/>
    <lineage>
        <taxon>Archaea</taxon>
        <taxon>Methanobacteriati</taxon>
        <taxon>Methanobacteriota</taxon>
        <taxon>Stenosarchaea group</taxon>
        <taxon>Methanomicrobia</taxon>
        <taxon>Methanomicrobiales</taxon>
        <taxon>Methanomicrobiaceae</taxon>
        <taxon>Methanofollis</taxon>
    </lineage>
</organism>
<dbReference type="Proteomes" id="UP000292580">
    <property type="component" value="Unassembled WGS sequence"/>
</dbReference>
<dbReference type="Gene3D" id="3.30.70.2210">
    <property type="match status" value="1"/>
</dbReference>
<dbReference type="PANTHER" id="PTHR47861">
    <property type="entry name" value="FKBP-TYPE PEPTIDYL-PROLYL CIS-TRANS ISOMERASE SLYD"/>
    <property type="match status" value="1"/>
</dbReference>
<dbReference type="SUPFAM" id="SSF54534">
    <property type="entry name" value="FKBP-like"/>
    <property type="match status" value="1"/>
</dbReference>
<name>A0A483CT34_9EURY</name>
<evidence type="ECO:0000256" key="1">
    <source>
        <dbReference type="ARBA" id="ARBA00000971"/>
    </source>
</evidence>
<accession>A0A483CT34</accession>
<dbReference type="InterPro" id="IPR054016">
    <property type="entry name" value="FKBP26_IF"/>
</dbReference>
<dbReference type="PANTHER" id="PTHR47861:SF2">
    <property type="entry name" value="LONG-TYPE PEPTIDYL-PROLYL CIS-TRANS ISOMERASE"/>
    <property type="match status" value="1"/>
</dbReference>
<dbReference type="InterPro" id="IPR046357">
    <property type="entry name" value="PPIase_dom_sf"/>
</dbReference>
<keyword evidence="4 5" id="KW-0413">Isomerase</keyword>
<dbReference type="GO" id="GO:0003755">
    <property type="term" value="F:peptidyl-prolyl cis-trans isomerase activity"/>
    <property type="evidence" value="ECO:0007669"/>
    <property type="project" value="UniProtKB-UniRule"/>
</dbReference>
<dbReference type="AlphaFoldDB" id="A0A483CT34"/>
<sequence length="238" mass="26429">MAIQEGDIIRLNYTARVDGDIFDTTIEADAEEAGIKSQQKTYEPIVVRVGSGHVIPGLDEALIGKEIGENYSVDVPPEKGFGPHNKDLVESVNATQFREKPKVGMRVQTGEREGVVVNVVGKRAVVDFNHPFAGQDLAYTFTVEGIVEDVIEKAQGFVKLFSGRDMEMVFIDGNLTINLPAGINYDRRWTMARGIVVHQVFEFIPEVQDIVFVETFHRPVIPEEEAAEEPAETEPAEE</sequence>
<dbReference type="Pfam" id="PF00254">
    <property type="entry name" value="FKBP_C"/>
    <property type="match status" value="1"/>
</dbReference>
<gene>
    <name evidence="8" type="ORF">CUJ86_07085</name>
</gene>
<dbReference type="PROSITE" id="PS50059">
    <property type="entry name" value="FKBP_PPIASE"/>
    <property type="match status" value="1"/>
</dbReference>
<evidence type="ECO:0000313" key="8">
    <source>
        <dbReference type="EMBL" id="TAJ43824.1"/>
    </source>
</evidence>
<keyword evidence="9" id="KW-1185">Reference proteome</keyword>
<comment type="caution">
    <text evidence="8">The sequence shown here is derived from an EMBL/GenBank/DDBJ whole genome shotgun (WGS) entry which is preliminary data.</text>
</comment>
<dbReference type="EC" id="5.2.1.8" evidence="6"/>
<dbReference type="EMBL" id="PGCL01000003">
    <property type="protein sequence ID" value="TAJ43824.1"/>
    <property type="molecule type" value="Genomic_DNA"/>
</dbReference>
<keyword evidence="3 5" id="KW-0697">Rotamase</keyword>
<dbReference type="OrthoDB" id="8615at2157"/>
<evidence type="ECO:0000259" key="7">
    <source>
        <dbReference type="PROSITE" id="PS50059"/>
    </source>
</evidence>
<comment type="catalytic activity">
    <reaction evidence="1 5 6">
        <text>[protein]-peptidylproline (omega=180) = [protein]-peptidylproline (omega=0)</text>
        <dbReference type="Rhea" id="RHEA:16237"/>
        <dbReference type="Rhea" id="RHEA-COMP:10747"/>
        <dbReference type="Rhea" id="RHEA-COMP:10748"/>
        <dbReference type="ChEBI" id="CHEBI:83833"/>
        <dbReference type="ChEBI" id="CHEBI:83834"/>
        <dbReference type="EC" id="5.2.1.8"/>
    </reaction>
</comment>
<dbReference type="InterPro" id="IPR001179">
    <property type="entry name" value="PPIase_FKBP_dom"/>
</dbReference>
<comment type="similarity">
    <text evidence="2 6">Belongs to the FKBP-type PPIase family.</text>
</comment>
<evidence type="ECO:0000256" key="4">
    <source>
        <dbReference type="ARBA" id="ARBA00023235"/>
    </source>
</evidence>
<dbReference type="RefSeq" id="WP_130646879.1">
    <property type="nucleotide sequence ID" value="NZ_PGCL01000003.1"/>
</dbReference>
<dbReference type="Gene3D" id="3.10.50.40">
    <property type="match status" value="1"/>
</dbReference>
<feature type="domain" description="PPIase FKBP-type" evidence="7">
    <location>
        <begin position="6"/>
        <end position="106"/>
    </location>
</feature>
<dbReference type="Gene3D" id="2.40.10.330">
    <property type="match status" value="1"/>
</dbReference>
<proteinExistence type="inferred from homology"/>
<evidence type="ECO:0000313" key="9">
    <source>
        <dbReference type="Proteomes" id="UP000292580"/>
    </source>
</evidence>
<evidence type="ECO:0000256" key="3">
    <source>
        <dbReference type="ARBA" id="ARBA00023110"/>
    </source>
</evidence>
<evidence type="ECO:0000256" key="5">
    <source>
        <dbReference type="PROSITE-ProRule" id="PRU00277"/>
    </source>
</evidence>
<evidence type="ECO:0000256" key="6">
    <source>
        <dbReference type="RuleBase" id="RU003915"/>
    </source>
</evidence>
<evidence type="ECO:0000256" key="2">
    <source>
        <dbReference type="ARBA" id="ARBA00006577"/>
    </source>
</evidence>